<dbReference type="AlphaFoldDB" id="A0A9P7U5N9"/>
<evidence type="ECO:0000313" key="2">
    <source>
        <dbReference type="Proteomes" id="UP000699042"/>
    </source>
</evidence>
<evidence type="ECO:0000313" key="1">
    <source>
        <dbReference type="EMBL" id="KAG7043376.1"/>
    </source>
</evidence>
<sequence>MRVIMHFVHFSARLPTGVLHGRFCLSPLRPVTGRSSANVE</sequence>
<dbReference type="EMBL" id="JAESDN010000012">
    <property type="protein sequence ID" value="KAG7043376.1"/>
    <property type="molecule type" value="Genomic_DNA"/>
</dbReference>
<feature type="non-terminal residue" evidence="1">
    <location>
        <position position="40"/>
    </location>
</feature>
<accession>A0A9P7U5N9</accession>
<comment type="caution">
    <text evidence="1">The sequence shown here is derived from an EMBL/GenBank/DDBJ whole genome shotgun (WGS) entry which is preliminary data.</text>
</comment>
<reference evidence="1" key="1">
    <citation type="submission" date="2021-05" db="EMBL/GenBank/DDBJ databases">
        <title>Comparative genomics of three Colletotrichum scovillei strains and genetic complementation revealed genes involved fungal growth and virulence on chili pepper.</title>
        <authorList>
            <person name="Hsieh D.-K."/>
            <person name="Chuang S.-C."/>
            <person name="Chen C.-Y."/>
            <person name="Chao Y.-T."/>
            <person name="Lu M.-Y.J."/>
            <person name="Lee M.-H."/>
            <person name="Shih M.-C."/>
        </authorList>
    </citation>
    <scope>NUCLEOTIDE SEQUENCE</scope>
    <source>
        <strain evidence="1">Coll-153</strain>
    </source>
</reference>
<dbReference type="Proteomes" id="UP000699042">
    <property type="component" value="Unassembled WGS sequence"/>
</dbReference>
<gene>
    <name evidence="1" type="ORF">JMJ77_003082</name>
</gene>
<organism evidence="1 2">
    <name type="scientific">Colletotrichum scovillei</name>
    <dbReference type="NCBI Taxonomy" id="1209932"/>
    <lineage>
        <taxon>Eukaryota</taxon>
        <taxon>Fungi</taxon>
        <taxon>Dikarya</taxon>
        <taxon>Ascomycota</taxon>
        <taxon>Pezizomycotina</taxon>
        <taxon>Sordariomycetes</taxon>
        <taxon>Hypocreomycetidae</taxon>
        <taxon>Glomerellales</taxon>
        <taxon>Glomerellaceae</taxon>
        <taxon>Colletotrichum</taxon>
        <taxon>Colletotrichum acutatum species complex</taxon>
    </lineage>
</organism>
<keyword evidence="2" id="KW-1185">Reference proteome</keyword>
<name>A0A9P7U5N9_9PEZI</name>
<proteinExistence type="predicted"/>
<protein>
    <submittedName>
        <fullName evidence="1">Uncharacterized protein</fullName>
    </submittedName>
</protein>